<evidence type="ECO:0000313" key="3">
    <source>
        <dbReference type="Proteomes" id="UP001165121"/>
    </source>
</evidence>
<feature type="region of interest" description="Disordered" evidence="1">
    <location>
        <begin position="1"/>
        <end position="20"/>
    </location>
</feature>
<proteinExistence type="predicted"/>
<comment type="caution">
    <text evidence="2">The sequence shown here is derived from an EMBL/GenBank/DDBJ whole genome shotgun (WGS) entry which is preliminary data.</text>
</comment>
<feature type="compositionally biased region" description="Gly residues" evidence="1">
    <location>
        <begin position="1"/>
        <end position="10"/>
    </location>
</feature>
<reference evidence="2" key="1">
    <citation type="submission" date="2023-04" db="EMBL/GenBank/DDBJ databases">
        <title>Phytophthora fragariaefolia NBRC 109709.</title>
        <authorList>
            <person name="Ichikawa N."/>
            <person name="Sato H."/>
            <person name="Tonouchi N."/>
        </authorList>
    </citation>
    <scope>NUCLEOTIDE SEQUENCE</scope>
    <source>
        <strain evidence="2">NBRC 109709</strain>
    </source>
</reference>
<organism evidence="2 3">
    <name type="scientific">Phytophthora fragariaefolia</name>
    <dbReference type="NCBI Taxonomy" id="1490495"/>
    <lineage>
        <taxon>Eukaryota</taxon>
        <taxon>Sar</taxon>
        <taxon>Stramenopiles</taxon>
        <taxon>Oomycota</taxon>
        <taxon>Peronosporomycetes</taxon>
        <taxon>Peronosporales</taxon>
        <taxon>Peronosporaceae</taxon>
        <taxon>Phytophthora</taxon>
    </lineage>
</organism>
<feature type="region of interest" description="Disordered" evidence="1">
    <location>
        <begin position="224"/>
        <end position="249"/>
    </location>
</feature>
<evidence type="ECO:0000256" key="1">
    <source>
        <dbReference type="SAM" id="MobiDB-lite"/>
    </source>
</evidence>
<gene>
    <name evidence="2" type="ORF">Pfra01_000713400</name>
</gene>
<dbReference type="Proteomes" id="UP001165121">
    <property type="component" value="Unassembled WGS sequence"/>
</dbReference>
<dbReference type="AlphaFoldDB" id="A0A9W6X4M6"/>
<keyword evidence="3" id="KW-1185">Reference proteome</keyword>
<sequence length="267" mass="29460">MRRFNGGGTGALPAREGKHPYGCKRRLRRRDLRSSLTYVEHFQGKKVVVVLDNGPAHSQMEERVEEHDDLVLLRLAPVLKAKIKVDLALSREELIAIRPRGTIAAARMAILERAAKRCIDCMDLRLVKKMALHCQHAVAAAERQENMQYGTGSDVCLENPLCSALAGHAMARLWITVIDKRVALQDEARSEVLIKKRKRNLTATQTRATKKAKMVSHAVAVGKGIQTSERRPEGTTAGGGQDAWGRGGHRCDGAARHGFTVAITSRH</sequence>
<protein>
    <submittedName>
        <fullName evidence="2">Unnamed protein product</fullName>
    </submittedName>
</protein>
<evidence type="ECO:0000313" key="2">
    <source>
        <dbReference type="EMBL" id="GMF31294.1"/>
    </source>
</evidence>
<accession>A0A9W6X4M6</accession>
<dbReference type="EMBL" id="BSXT01000626">
    <property type="protein sequence ID" value="GMF31294.1"/>
    <property type="molecule type" value="Genomic_DNA"/>
</dbReference>
<dbReference type="OrthoDB" id="8939043at2759"/>
<name>A0A9W6X4M6_9STRA</name>
<feature type="compositionally biased region" description="Gly residues" evidence="1">
    <location>
        <begin position="236"/>
        <end position="246"/>
    </location>
</feature>